<reference evidence="1" key="1">
    <citation type="journal article" date="2016" name="Mol. Biol. Evol.">
        <title>Comparative Genomics of Early-Diverging Mushroom-Forming Fungi Provides Insights into the Origins of Lignocellulose Decay Capabilities.</title>
        <authorList>
            <person name="Nagy L.G."/>
            <person name="Riley R."/>
            <person name="Tritt A."/>
            <person name="Adam C."/>
            <person name="Daum C."/>
            <person name="Floudas D."/>
            <person name="Sun H."/>
            <person name="Yadav J.S."/>
            <person name="Pangilinan J."/>
            <person name="Larsson K.H."/>
            <person name="Matsuura K."/>
            <person name="Barry K."/>
            <person name="Labutti K."/>
            <person name="Kuo R."/>
            <person name="Ohm R.A."/>
            <person name="Bhattacharya S.S."/>
            <person name="Shirouzu T."/>
            <person name="Yoshinaga Y."/>
            <person name="Martin F.M."/>
            <person name="Grigoriev I.V."/>
            <person name="Hibbett D.S."/>
        </authorList>
    </citation>
    <scope>NUCLEOTIDE SEQUENCE [LARGE SCALE GENOMIC DNA]</scope>
    <source>
        <strain evidence="1">CBS 109695</strain>
    </source>
</reference>
<name>A0A166Q3U4_9AGAM</name>
<proteinExistence type="predicted"/>
<gene>
    <name evidence="1" type="ORF">FIBSPDRAFT_854388</name>
</gene>
<evidence type="ECO:0000313" key="1">
    <source>
        <dbReference type="EMBL" id="KZP26724.1"/>
    </source>
</evidence>
<protein>
    <submittedName>
        <fullName evidence="1">Uncharacterized protein</fullName>
    </submittedName>
</protein>
<organism evidence="1">
    <name type="scientific">Athelia psychrophila</name>
    <dbReference type="NCBI Taxonomy" id="1759441"/>
    <lineage>
        <taxon>Eukaryota</taxon>
        <taxon>Fungi</taxon>
        <taxon>Dikarya</taxon>
        <taxon>Basidiomycota</taxon>
        <taxon>Agaricomycotina</taxon>
        <taxon>Agaricomycetes</taxon>
        <taxon>Agaricomycetidae</taxon>
        <taxon>Atheliales</taxon>
        <taxon>Atheliaceae</taxon>
        <taxon>Athelia</taxon>
    </lineage>
</organism>
<sequence length="77" mass="8238">MASLYLVTGCDKSTTWGIAAVSRDSESSNEIALRFTAAPVFDIGFPGRIIAQRSYELVRISAATNPCHIISVYLSAG</sequence>
<dbReference type="AlphaFoldDB" id="A0A166Q3U4"/>
<accession>A0A166Q3U4</accession>
<dbReference type="EMBL" id="KV417512">
    <property type="protein sequence ID" value="KZP26724.1"/>
    <property type="molecule type" value="Genomic_DNA"/>
</dbReference>